<dbReference type="Gene3D" id="3.40.47.10">
    <property type="match status" value="1"/>
</dbReference>
<keyword evidence="1" id="KW-0472">Membrane</keyword>
<evidence type="ECO:0000313" key="3">
    <source>
        <dbReference type="Proteomes" id="UP000005951"/>
    </source>
</evidence>
<comment type="caution">
    <text evidence="2">The sequence shown here is derived from an EMBL/GenBank/DDBJ whole genome shotgun (WGS) entry which is preliminary data.</text>
</comment>
<sequence>MLGNIDGPGISLGHPMGATGGGMLAVLVWDLHWRRQV</sequence>
<evidence type="ECO:0000256" key="1">
    <source>
        <dbReference type="SAM" id="Phobius"/>
    </source>
</evidence>
<dbReference type="InterPro" id="IPR016039">
    <property type="entry name" value="Thiolase-like"/>
</dbReference>
<dbReference type="GO" id="GO:0016746">
    <property type="term" value="F:acyltransferase activity"/>
    <property type="evidence" value="ECO:0007669"/>
    <property type="project" value="InterPro"/>
</dbReference>
<reference evidence="2 3" key="1">
    <citation type="journal article" date="2013" name="Genome Announc.">
        <title>Draft Genome Sequence of Rhodococcus opacus Strain M213 Shows a Diverse Catabolic Potential.</title>
        <authorList>
            <person name="Pathak A."/>
            <person name="Green S.J."/>
            <person name="Ogram A."/>
            <person name="Chauhan A."/>
        </authorList>
    </citation>
    <scope>NUCLEOTIDE SEQUENCE [LARGE SCALE GENOMIC DNA]</scope>
    <source>
        <strain evidence="2 3">M213</strain>
    </source>
</reference>
<feature type="transmembrane region" description="Helical" evidence="1">
    <location>
        <begin position="12"/>
        <end position="31"/>
    </location>
</feature>
<dbReference type="SUPFAM" id="SSF53901">
    <property type="entry name" value="Thiolase-like"/>
    <property type="match status" value="1"/>
</dbReference>
<keyword evidence="1" id="KW-0812">Transmembrane</keyword>
<gene>
    <name evidence="2" type="ORF">WSS_A25785</name>
</gene>
<name>K8XG91_RHOOP</name>
<dbReference type="AlphaFoldDB" id="K8XG91"/>
<proteinExistence type="predicted"/>
<organism evidence="2 3">
    <name type="scientific">Rhodococcus opacus M213</name>
    <dbReference type="NCBI Taxonomy" id="1129896"/>
    <lineage>
        <taxon>Bacteria</taxon>
        <taxon>Bacillati</taxon>
        <taxon>Actinomycetota</taxon>
        <taxon>Actinomycetes</taxon>
        <taxon>Mycobacteriales</taxon>
        <taxon>Nocardiaceae</taxon>
        <taxon>Rhodococcus</taxon>
    </lineage>
</organism>
<accession>K8XG91</accession>
<evidence type="ECO:0000313" key="2">
    <source>
        <dbReference type="EMBL" id="EKT79831.1"/>
    </source>
</evidence>
<dbReference type="Proteomes" id="UP000005951">
    <property type="component" value="Unassembled WGS sequence"/>
</dbReference>
<protein>
    <submittedName>
        <fullName evidence="2">Uncharacterized protein</fullName>
    </submittedName>
</protein>
<keyword evidence="1" id="KW-1133">Transmembrane helix</keyword>
<dbReference type="EMBL" id="AJYC02000077">
    <property type="protein sequence ID" value="EKT79831.1"/>
    <property type="molecule type" value="Genomic_DNA"/>
</dbReference>